<sequence>MRVSAPFTTSALLLQLLLAATSAADPSTCRGIWLFELPCTEPISALVNQVNDWSSQKCQDSQEKCMYEVVSTTSQYEVTPNDYCLIYNLINDSGLTKAQGYREICTNQMCPSKQSARCYTEE</sequence>
<reference evidence="1" key="1">
    <citation type="submission" date="2020-04" db="EMBL/GenBank/DDBJ databases">
        <title>A chromosome-scale assembly and high-density genetic map of the yellow drum (Nibea albiflora) genome.</title>
        <authorList>
            <person name="Xu D."/>
            <person name="Zhang W."/>
            <person name="Chen R."/>
            <person name="Tan P."/>
            <person name="Wang L."/>
            <person name="Song H."/>
            <person name="Tian L."/>
            <person name="Zhu Q."/>
            <person name="Wang B."/>
        </authorList>
    </citation>
    <scope>NUCLEOTIDE SEQUENCE</scope>
    <source>
        <strain evidence="1">ZJHYS-2018</strain>
    </source>
</reference>
<proteinExistence type="predicted"/>
<evidence type="ECO:0000313" key="1">
    <source>
        <dbReference type="EMBL" id="KAG8014242.1"/>
    </source>
</evidence>
<evidence type="ECO:0000313" key="2">
    <source>
        <dbReference type="Proteomes" id="UP000805704"/>
    </source>
</evidence>
<protein>
    <submittedName>
        <fullName evidence="1">Uncharacterized protein</fullName>
    </submittedName>
</protein>
<organism evidence="1 2">
    <name type="scientific">Nibea albiflora</name>
    <name type="common">Yellow drum</name>
    <name type="synonym">Corvina albiflora</name>
    <dbReference type="NCBI Taxonomy" id="240163"/>
    <lineage>
        <taxon>Eukaryota</taxon>
        <taxon>Metazoa</taxon>
        <taxon>Chordata</taxon>
        <taxon>Craniata</taxon>
        <taxon>Vertebrata</taxon>
        <taxon>Euteleostomi</taxon>
        <taxon>Actinopterygii</taxon>
        <taxon>Neopterygii</taxon>
        <taxon>Teleostei</taxon>
        <taxon>Neoteleostei</taxon>
        <taxon>Acanthomorphata</taxon>
        <taxon>Eupercaria</taxon>
        <taxon>Sciaenidae</taxon>
        <taxon>Nibea</taxon>
    </lineage>
</organism>
<accession>A0ACB7FIA0</accession>
<keyword evidence="2" id="KW-1185">Reference proteome</keyword>
<dbReference type="EMBL" id="CM024798">
    <property type="protein sequence ID" value="KAG8014242.1"/>
    <property type="molecule type" value="Genomic_DNA"/>
</dbReference>
<dbReference type="Proteomes" id="UP000805704">
    <property type="component" value="Chromosome 10"/>
</dbReference>
<comment type="caution">
    <text evidence="1">The sequence shown here is derived from an EMBL/GenBank/DDBJ whole genome shotgun (WGS) entry which is preliminary data.</text>
</comment>
<gene>
    <name evidence="1" type="ORF">GBF38_016666</name>
</gene>
<name>A0ACB7FIA0_NIBAL</name>